<feature type="transmembrane region" description="Helical" evidence="8">
    <location>
        <begin position="31"/>
        <end position="53"/>
    </location>
</feature>
<organism evidence="9 10">
    <name type="scientific">Corynebacterium appendicis CIP 107643</name>
    <dbReference type="NCBI Taxonomy" id="1161099"/>
    <lineage>
        <taxon>Bacteria</taxon>
        <taxon>Bacillati</taxon>
        <taxon>Actinomycetota</taxon>
        <taxon>Actinomycetes</taxon>
        <taxon>Mycobacteriales</taxon>
        <taxon>Corynebacteriaceae</taxon>
        <taxon>Corynebacterium</taxon>
    </lineage>
</organism>
<reference evidence="10" key="1">
    <citation type="submission" date="2017-01" db="EMBL/GenBank/DDBJ databases">
        <authorList>
            <person name="Varghese N."/>
            <person name="Submissions S."/>
        </authorList>
    </citation>
    <scope>NUCLEOTIDE SEQUENCE [LARGE SCALE GENOMIC DNA]</scope>
    <source>
        <strain evidence="10">DSM 44531</strain>
    </source>
</reference>
<keyword evidence="6 8" id="KW-1133">Transmembrane helix</keyword>
<dbReference type="PANTHER" id="PTHR30269">
    <property type="entry name" value="TRANSMEMBRANE PROTEIN YFCA"/>
    <property type="match status" value="1"/>
</dbReference>
<dbReference type="STRING" id="1161099.SAMN05444817_102118"/>
<name>A0A1N7IUT2_9CORY</name>
<dbReference type="AlphaFoldDB" id="A0A1N7IUT2"/>
<dbReference type="PANTHER" id="PTHR30269:SF37">
    <property type="entry name" value="MEMBRANE TRANSPORTER PROTEIN"/>
    <property type="match status" value="1"/>
</dbReference>
<accession>A0A1N7IUT2</accession>
<evidence type="ECO:0000256" key="7">
    <source>
        <dbReference type="ARBA" id="ARBA00023136"/>
    </source>
</evidence>
<comment type="subcellular location">
    <subcellularLocation>
        <location evidence="1 8">Cell membrane</location>
        <topology evidence="1 8">Multi-pass membrane protein</topology>
    </subcellularLocation>
</comment>
<protein>
    <recommendedName>
        <fullName evidence="8">Probable membrane transporter protein</fullName>
    </recommendedName>
</protein>
<dbReference type="GO" id="GO:0005886">
    <property type="term" value="C:plasma membrane"/>
    <property type="evidence" value="ECO:0007669"/>
    <property type="project" value="UniProtKB-SubCell"/>
</dbReference>
<evidence type="ECO:0000313" key="10">
    <source>
        <dbReference type="Proteomes" id="UP000186292"/>
    </source>
</evidence>
<evidence type="ECO:0000256" key="8">
    <source>
        <dbReference type="RuleBase" id="RU363041"/>
    </source>
</evidence>
<keyword evidence="7 8" id="KW-0472">Membrane</keyword>
<feature type="transmembrane region" description="Helical" evidence="8">
    <location>
        <begin position="98"/>
        <end position="116"/>
    </location>
</feature>
<evidence type="ECO:0000256" key="1">
    <source>
        <dbReference type="ARBA" id="ARBA00004651"/>
    </source>
</evidence>
<sequence>MSAGLTVFVVFLSVGIGACFQRIAGMGVGLLAGPVLSLILGPVEGILVVNVLAATNALITSINVREDIDWTKFWLIAPALIFGAVPGALLIRAVKPDVVLVLVGALLLLALALVTFGRRFVPEPHGRIPAVTSGVVGGFMNTLAGIAGPAITVYAQAARWEQRVYAATLQPIFFVSGIISFAIKEFAGAAELGGVNGWIWGAGAAGMVLGIYTGVKLSPRISRTAAHRIALLLAALGGATALLRGAAGLLD</sequence>
<keyword evidence="4 8" id="KW-1003">Cell membrane</keyword>
<dbReference type="InterPro" id="IPR052017">
    <property type="entry name" value="TSUP"/>
</dbReference>
<feature type="transmembrane region" description="Helical" evidence="8">
    <location>
        <begin position="128"/>
        <end position="152"/>
    </location>
</feature>
<evidence type="ECO:0000313" key="9">
    <source>
        <dbReference type="EMBL" id="SIS40869.1"/>
    </source>
</evidence>
<evidence type="ECO:0000256" key="4">
    <source>
        <dbReference type="ARBA" id="ARBA00022475"/>
    </source>
</evidence>
<dbReference type="EMBL" id="FTOF01000002">
    <property type="protein sequence ID" value="SIS40869.1"/>
    <property type="molecule type" value="Genomic_DNA"/>
</dbReference>
<dbReference type="InterPro" id="IPR002781">
    <property type="entry name" value="TM_pro_TauE-like"/>
</dbReference>
<gene>
    <name evidence="9" type="ORF">SAMN05444817_102118</name>
</gene>
<keyword evidence="10" id="KW-1185">Reference proteome</keyword>
<feature type="transmembrane region" description="Helical" evidence="8">
    <location>
        <begin position="73"/>
        <end position="91"/>
    </location>
</feature>
<keyword evidence="5 8" id="KW-0812">Transmembrane</keyword>
<keyword evidence="3" id="KW-0813">Transport</keyword>
<dbReference type="Pfam" id="PF01925">
    <property type="entry name" value="TauE"/>
    <property type="match status" value="1"/>
</dbReference>
<evidence type="ECO:0000256" key="2">
    <source>
        <dbReference type="ARBA" id="ARBA00009142"/>
    </source>
</evidence>
<evidence type="ECO:0000256" key="6">
    <source>
        <dbReference type="ARBA" id="ARBA00022989"/>
    </source>
</evidence>
<evidence type="ECO:0000256" key="5">
    <source>
        <dbReference type="ARBA" id="ARBA00022692"/>
    </source>
</evidence>
<feature type="transmembrane region" description="Helical" evidence="8">
    <location>
        <begin position="6"/>
        <end position="24"/>
    </location>
</feature>
<dbReference type="RefSeq" id="WP_076598459.1">
    <property type="nucleotide sequence ID" value="NZ_CP046976.1"/>
</dbReference>
<dbReference type="Proteomes" id="UP000186292">
    <property type="component" value="Unassembled WGS sequence"/>
</dbReference>
<feature type="transmembrane region" description="Helical" evidence="8">
    <location>
        <begin position="164"/>
        <end position="183"/>
    </location>
</feature>
<comment type="similarity">
    <text evidence="2 8">Belongs to the 4-toluene sulfonate uptake permease (TSUP) (TC 2.A.102) family.</text>
</comment>
<feature type="transmembrane region" description="Helical" evidence="8">
    <location>
        <begin position="229"/>
        <end position="250"/>
    </location>
</feature>
<evidence type="ECO:0000256" key="3">
    <source>
        <dbReference type="ARBA" id="ARBA00022448"/>
    </source>
</evidence>
<proteinExistence type="inferred from homology"/>
<feature type="transmembrane region" description="Helical" evidence="8">
    <location>
        <begin position="198"/>
        <end position="217"/>
    </location>
</feature>
<dbReference type="OrthoDB" id="3872971at2"/>